<dbReference type="EMBL" id="BMAO01036669">
    <property type="protein sequence ID" value="GFR12371.1"/>
    <property type="molecule type" value="Genomic_DNA"/>
</dbReference>
<dbReference type="Proteomes" id="UP000887116">
    <property type="component" value="Unassembled WGS sequence"/>
</dbReference>
<protein>
    <submittedName>
        <fullName evidence="1">Uncharacterized protein</fullName>
    </submittedName>
</protein>
<name>A0A8X6LIS7_TRICU</name>
<evidence type="ECO:0000313" key="2">
    <source>
        <dbReference type="Proteomes" id="UP000887116"/>
    </source>
</evidence>
<proteinExistence type="predicted"/>
<sequence length="170" mass="19838">MGNRLHIDNIILFLEESILFVVISRNLSWEPPVSIVELIPTTVPFFSRRFGRAITDHCMEAMFSFYEPEWINLPVTQALTYIPRYLRAIMDEVPEGSYLTYFYFVSFVCHLCAKAIGLDRSEIIPQALMEAVNILYLRCNTRNHFENLIQAAFDYSSQHREKNSECEVSK</sequence>
<evidence type="ECO:0000313" key="1">
    <source>
        <dbReference type="EMBL" id="GFR12371.1"/>
    </source>
</evidence>
<reference evidence="1" key="1">
    <citation type="submission" date="2020-07" db="EMBL/GenBank/DDBJ databases">
        <title>Multicomponent nature underlies the extraordinary mechanical properties of spider dragline silk.</title>
        <authorList>
            <person name="Kono N."/>
            <person name="Nakamura H."/>
            <person name="Mori M."/>
            <person name="Yoshida Y."/>
            <person name="Ohtoshi R."/>
            <person name="Malay A.D."/>
            <person name="Moran D.A.P."/>
            <person name="Tomita M."/>
            <person name="Numata K."/>
            <person name="Arakawa K."/>
        </authorList>
    </citation>
    <scope>NUCLEOTIDE SEQUENCE</scope>
</reference>
<comment type="caution">
    <text evidence="1">The sequence shown here is derived from an EMBL/GenBank/DDBJ whole genome shotgun (WGS) entry which is preliminary data.</text>
</comment>
<organism evidence="1 2">
    <name type="scientific">Trichonephila clavata</name>
    <name type="common">Joro spider</name>
    <name type="synonym">Nephila clavata</name>
    <dbReference type="NCBI Taxonomy" id="2740835"/>
    <lineage>
        <taxon>Eukaryota</taxon>
        <taxon>Metazoa</taxon>
        <taxon>Ecdysozoa</taxon>
        <taxon>Arthropoda</taxon>
        <taxon>Chelicerata</taxon>
        <taxon>Arachnida</taxon>
        <taxon>Araneae</taxon>
        <taxon>Araneomorphae</taxon>
        <taxon>Entelegynae</taxon>
        <taxon>Araneoidea</taxon>
        <taxon>Nephilidae</taxon>
        <taxon>Trichonephila</taxon>
    </lineage>
</organism>
<keyword evidence="2" id="KW-1185">Reference proteome</keyword>
<dbReference type="AlphaFoldDB" id="A0A8X6LIS7"/>
<accession>A0A8X6LIS7</accession>
<gene>
    <name evidence="1" type="ORF">TNCT_521621</name>
</gene>